<comment type="cofactor">
    <cofactor evidence="11">
        <name>FMN</name>
        <dbReference type="ChEBI" id="CHEBI:58210"/>
    </cofactor>
    <text evidence="11">Binds 1 FMN per subunit.</text>
</comment>
<name>A0A162KCR5_9PROT</name>
<dbReference type="InterPro" id="IPR001295">
    <property type="entry name" value="Dihydroorotate_DH_CS"/>
</dbReference>
<evidence type="ECO:0000256" key="2">
    <source>
        <dbReference type="ARBA" id="ARBA00004370"/>
    </source>
</evidence>
<reference evidence="13 14" key="1">
    <citation type="submission" date="2015-12" db="EMBL/GenBank/DDBJ databases">
        <title>Genome sequence of Tistrella mobilis MCCC 1A02139.</title>
        <authorList>
            <person name="Lu L."/>
            <person name="Lai Q."/>
            <person name="Shao Z."/>
            <person name="Qian P."/>
        </authorList>
    </citation>
    <scope>NUCLEOTIDE SEQUENCE [LARGE SCALE GENOMIC DNA]</scope>
    <source>
        <strain evidence="13 14">MCCC 1A02139</strain>
    </source>
</reference>
<evidence type="ECO:0000256" key="5">
    <source>
        <dbReference type="ARBA" id="ARBA00022630"/>
    </source>
</evidence>
<feature type="binding site" evidence="11">
    <location>
        <position position="272"/>
    </location>
    <ligand>
        <name>FMN</name>
        <dbReference type="ChEBI" id="CHEBI:58210"/>
    </ligand>
</feature>
<proteinExistence type="inferred from homology"/>
<feature type="active site" description="Nucleophile" evidence="11">
    <location>
        <position position="180"/>
    </location>
</feature>
<evidence type="ECO:0000259" key="12">
    <source>
        <dbReference type="Pfam" id="PF01180"/>
    </source>
</evidence>
<dbReference type="EC" id="1.3.5.2" evidence="11"/>
<dbReference type="AlphaFoldDB" id="A0A162KCR5"/>
<feature type="binding site" evidence="11">
    <location>
        <position position="89"/>
    </location>
    <ligand>
        <name>FMN</name>
        <dbReference type="ChEBI" id="CHEBI:58210"/>
    </ligand>
</feature>
<feature type="binding site" evidence="11">
    <location>
        <position position="146"/>
    </location>
    <ligand>
        <name>FMN</name>
        <dbReference type="ChEBI" id="CHEBI:58210"/>
    </ligand>
</feature>
<dbReference type="GeneID" id="97244123"/>
<dbReference type="InterPro" id="IPR005719">
    <property type="entry name" value="Dihydroorotate_DH_2"/>
</dbReference>
<dbReference type="CDD" id="cd04738">
    <property type="entry name" value="DHOD_2_like"/>
    <property type="match status" value="1"/>
</dbReference>
<protein>
    <recommendedName>
        <fullName evidence="11">Dihydroorotate dehydrogenase (quinone)</fullName>
        <ecNumber evidence="11">1.3.5.2</ecNumber>
    </recommendedName>
    <alternativeName>
        <fullName evidence="11">DHOdehase</fullName>
        <shortName evidence="11">DHOD</shortName>
        <shortName evidence="11">DHODase</shortName>
    </alternativeName>
    <alternativeName>
        <fullName evidence="11">Dihydroorotate oxidase</fullName>
    </alternativeName>
</protein>
<dbReference type="GO" id="GO:0006207">
    <property type="term" value="P:'de novo' pyrimidine nucleobase biosynthetic process"/>
    <property type="evidence" value="ECO:0007669"/>
    <property type="project" value="UniProtKB-UniRule"/>
</dbReference>
<comment type="catalytic activity">
    <reaction evidence="10 11">
        <text>(S)-dihydroorotate + a quinone = orotate + a quinol</text>
        <dbReference type="Rhea" id="RHEA:30187"/>
        <dbReference type="ChEBI" id="CHEBI:24646"/>
        <dbReference type="ChEBI" id="CHEBI:30839"/>
        <dbReference type="ChEBI" id="CHEBI:30864"/>
        <dbReference type="ChEBI" id="CHEBI:132124"/>
        <dbReference type="EC" id="1.3.5.2"/>
    </reaction>
</comment>
<gene>
    <name evidence="11" type="primary">pyrD</name>
    <name evidence="13" type="ORF">AUP44_10945</name>
</gene>
<evidence type="ECO:0000256" key="6">
    <source>
        <dbReference type="ARBA" id="ARBA00022643"/>
    </source>
</evidence>
<keyword evidence="5 11" id="KW-0285">Flavoprotein</keyword>
<dbReference type="NCBIfam" id="TIGR01036">
    <property type="entry name" value="pyrD_sub2"/>
    <property type="match status" value="1"/>
</dbReference>
<dbReference type="OrthoDB" id="9802377at2"/>
<feature type="binding site" evidence="11">
    <location>
        <begin position="65"/>
        <end position="69"/>
    </location>
    <ligand>
        <name>FMN</name>
        <dbReference type="ChEBI" id="CHEBI:58210"/>
    </ligand>
</feature>
<dbReference type="InterPro" id="IPR013785">
    <property type="entry name" value="Aldolase_TIM"/>
</dbReference>
<comment type="subcellular location">
    <subcellularLocation>
        <location evidence="11">Cell membrane</location>
        <topology evidence="11">Peripheral membrane protein</topology>
    </subcellularLocation>
    <subcellularLocation>
        <location evidence="2">Membrane</location>
    </subcellularLocation>
</comment>
<dbReference type="PROSITE" id="PS00912">
    <property type="entry name" value="DHODEHASE_2"/>
    <property type="match status" value="1"/>
</dbReference>
<dbReference type="InterPro" id="IPR050074">
    <property type="entry name" value="DHO_dehydrogenase"/>
</dbReference>
<feature type="binding site" evidence="11">
    <location>
        <position position="177"/>
    </location>
    <ligand>
        <name>FMN</name>
        <dbReference type="ChEBI" id="CHEBI:58210"/>
    </ligand>
</feature>
<dbReference type="HAMAP" id="MF_00225">
    <property type="entry name" value="DHO_dh_type2"/>
    <property type="match status" value="1"/>
</dbReference>
<dbReference type="EMBL" id="LPZR01000186">
    <property type="protein sequence ID" value="KYO50953.1"/>
    <property type="molecule type" value="Genomic_DNA"/>
</dbReference>
<evidence type="ECO:0000256" key="11">
    <source>
        <dbReference type="HAMAP-Rule" id="MF_00225"/>
    </source>
</evidence>
<feature type="binding site" evidence="11">
    <location>
        <position position="301"/>
    </location>
    <ligand>
        <name>FMN</name>
        <dbReference type="ChEBI" id="CHEBI:58210"/>
    </ligand>
</feature>
<dbReference type="NCBIfam" id="NF003652">
    <property type="entry name" value="PRK05286.2-5"/>
    <property type="match status" value="1"/>
</dbReference>
<organism evidence="13 14">
    <name type="scientific">Tistrella mobilis</name>
    <dbReference type="NCBI Taxonomy" id="171437"/>
    <lineage>
        <taxon>Bacteria</taxon>
        <taxon>Pseudomonadati</taxon>
        <taxon>Pseudomonadota</taxon>
        <taxon>Alphaproteobacteria</taxon>
        <taxon>Geminicoccales</taxon>
        <taxon>Geminicoccaceae</taxon>
        <taxon>Tistrella</taxon>
    </lineage>
</organism>
<comment type="function">
    <text evidence="1 11">Catalyzes the conversion of dihydroorotate to orotate with quinone as electron acceptor.</text>
</comment>
<feature type="binding site" evidence="11">
    <location>
        <position position="177"/>
    </location>
    <ligand>
        <name>substrate</name>
    </ligand>
</feature>
<dbReference type="Proteomes" id="UP000075787">
    <property type="component" value="Unassembled WGS sequence"/>
</dbReference>
<evidence type="ECO:0000256" key="3">
    <source>
        <dbReference type="ARBA" id="ARBA00005161"/>
    </source>
</evidence>
<dbReference type="NCBIfam" id="NF003645">
    <property type="entry name" value="PRK05286.1-2"/>
    <property type="match status" value="1"/>
</dbReference>
<dbReference type="PANTHER" id="PTHR48109:SF4">
    <property type="entry name" value="DIHYDROOROTATE DEHYDROGENASE (QUINONE), MITOCHONDRIAL"/>
    <property type="match status" value="1"/>
</dbReference>
<evidence type="ECO:0000256" key="7">
    <source>
        <dbReference type="ARBA" id="ARBA00022975"/>
    </source>
</evidence>
<feature type="binding site" evidence="11">
    <location>
        <position position="182"/>
    </location>
    <ligand>
        <name>substrate</name>
    </ligand>
</feature>
<dbReference type="Gene3D" id="3.20.20.70">
    <property type="entry name" value="Aldolase class I"/>
    <property type="match status" value="1"/>
</dbReference>
<sequence>MSDAWGRLAPLVYRLDPERAHGLSLFGLTSGLARLAVPPHPARPVPALGRRLWGLDFAHPLGLAAGYDKNAVAVDALFGYGFAFIEIGGVTPRPQPGNDRPRLFRLTEDRAVINRMGFNNDGLEVVAGRLAARAPRRRATGPVFANLGKNKTSEDALADYTAGLAKLGPLVDAVVVNVSSPNTPGLRDLQGRAHLSGLLGGLKAARDQGIAGTARPPILVKIAPDLDEAGLADTVDAARDAGIDGMVVANTTIARPDTLQSPHRGQTGGLSGRPLKARALALTREVFRALDGTMPIIGVGGIETADDAWDRLAAGADLLQLYSALVYEGPGLVGRIVEGLNRRIAAEGVRDVGEIVGRAA</sequence>
<feature type="binding site" evidence="11">
    <location>
        <position position="249"/>
    </location>
    <ligand>
        <name>FMN</name>
        <dbReference type="ChEBI" id="CHEBI:58210"/>
    </ligand>
</feature>
<comment type="caution">
    <text evidence="13">The sequence shown here is derived from an EMBL/GenBank/DDBJ whole genome shotgun (WGS) entry which is preliminary data.</text>
</comment>
<dbReference type="GO" id="GO:0106430">
    <property type="term" value="F:dihydroorotate dehydrogenase (quinone) activity"/>
    <property type="evidence" value="ECO:0007669"/>
    <property type="project" value="UniProtKB-EC"/>
</dbReference>
<dbReference type="PANTHER" id="PTHR48109">
    <property type="entry name" value="DIHYDROOROTATE DEHYDROGENASE (QUINONE), MITOCHONDRIAL-RELATED"/>
    <property type="match status" value="1"/>
</dbReference>
<keyword evidence="7 11" id="KW-0665">Pyrimidine biosynthesis</keyword>
<dbReference type="Pfam" id="PF01180">
    <property type="entry name" value="DHO_dh"/>
    <property type="match status" value="1"/>
</dbReference>
<evidence type="ECO:0000313" key="13">
    <source>
        <dbReference type="EMBL" id="KYO50953.1"/>
    </source>
</evidence>
<accession>A0A162KCR5</accession>
<feature type="domain" description="Dihydroorotate dehydrogenase catalytic" evidence="12">
    <location>
        <begin position="50"/>
        <end position="343"/>
    </location>
</feature>
<evidence type="ECO:0000313" key="14">
    <source>
        <dbReference type="Proteomes" id="UP000075787"/>
    </source>
</evidence>
<evidence type="ECO:0000256" key="8">
    <source>
        <dbReference type="ARBA" id="ARBA00023002"/>
    </source>
</evidence>
<keyword evidence="8 11" id="KW-0560">Oxidoreductase</keyword>
<dbReference type="SUPFAM" id="SSF51395">
    <property type="entry name" value="FMN-linked oxidoreductases"/>
    <property type="match status" value="1"/>
</dbReference>
<evidence type="ECO:0000256" key="10">
    <source>
        <dbReference type="ARBA" id="ARBA00048639"/>
    </source>
</evidence>
<dbReference type="GO" id="GO:0005886">
    <property type="term" value="C:plasma membrane"/>
    <property type="evidence" value="ECO:0007669"/>
    <property type="project" value="UniProtKB-SubCell"/>
</dbReference>
<dbReference type="PROSITE" id="PS00911">
    <property type="entry name" value="DHODEHASE_1"/>
    <property type="match status" value="1"/>
</dbReference>
<dbReference type="RefSeq" id="WP_062767247.1">
    <property type="nucleotide sequence ID" value="NZ_CP121045.1"/>
</dbReference>
<keyword evidence="6 11" id="KW-0288">FMN</keyword>
<dbReference type="UniPathway" id="UPA00070">
    <property type="reaction ID" value="UER00946"/>
</dbReference>
<dbReference type="InterPro" id="IPR005720">
    <property type="entry name" value="Dihydroorotate_DH_cat"/>
</dbReference>
<evidence type="ECO:0000256" key="9">
    <source>
        <dbReference type="ARBA" id="ARBA00023136"/>
    </source>
</evidence>
<dbReference type="GO" id="GO:0005737">
    <property type="term" value="C:cytoplasm"/>
    <property type="evidence" value="ECO:0007669"/>
    <property type="project" value="InterPro"/>
</dbReference>
<feature type="binding site" evidence="11">
    <location>
        <begin position="250"/>
        <end position="251"/>
    </location>
    <ligand>
        <name>substrate</name>
    </ligand>
</feature>
<feature type="binding site" evidence="11">
    <location>
        <begin position="114"/>
        <end position="118"/>
    </location>
    <ligand>
        <name>substrate</name>
    </ligand>
</feature>
<evidence type="ECO:0000256" key="4">
    <source>
        <dbReference type="ARBA" id="ARBA00005359"/>
    </source>
</evidence>
<keyword evidence="9 11" id="KW-0472">Membrane</keyword>
<dbReference type="GO" id="GO:0044205">
    <property type="term" value="P:'de novo' UMP biosynthetic process"/>
    <property type="evidence" value="ECO:0007669"/>
    <property type="project" value="UniProtKB-UniRule"/>
</dbReference>
<comment type="pathway">
    <text evidence="3 11">Pyrimidine metabolism; UMP biosynthesis via de novo pathway; orotate from (S)-dihydroorotate (quinone route): step 1/1.</text>
</comment>
<feature type="binding site" evidence="11">
    <location>
        <position position="221"/>
    </location>
    <ligand>
        <name>FMN</name>
        <dbReference type="ChEBI" id="CHEBI:58210"/>
    </ligand>
</feature>
<feature type="binding site" evidence="11">
    <location>
        <position position="69"/>
    </location>
    <ligand>
        <name>substrate</name>
    </ligand>
</feature>
<feature type="binding site" evidence="11">
    <location>
        <begin position="322"/>
        <end position="323"/>
    </location>
    <ligand>
        <name>FMN</name>
        <dbReference type="ChEBI" id="CHEBI:58210"/>
    </ligand>
</feature>
<evidence type="ECO:0000256" key="1">
    <source>
        <dbReference type="ARBA" id="ARBA00003125"/>
    </source>
</evidence>
<comment type="similarity">
    <text evidence="4 11">Belongs to the dihydroorotate dehydrogenase family. Type 2 subfamily.</text>
</comment>
<keyword evidence="11" id="KW-1003">Cell membrane</keyword>
<comment type="subunit">
    <text evidence="11">Monomer.</text>
</comment>